<dbReference type="PANTHER" id="PTHR22731:SF3">
    <property type="entry name" value="RIBONUCLEASES P_MRP PROTEIN SUBUNIT POP1"/>
    <property type="match status" value="1"/>
</dbReference>
<sequence>MSKPQGKAGPSKPYGRPQKPIHKTIDLLKKNQAAAAKGKGKENEVLGGVMSLVDEVKRLPGMISVEKFAQTRALEIHAFQTAIKTAAAQGSTRAFQSLPRHLRRRAASHNPRRVPKRLRSRAAAEIDAGDTIAKKHRKIAKLRAKGNLRDRLSRTAIFRIRQRSKRWLPTHIWHAKRYHMANIWGWRLPITPTLKSFRPAYRAGKRKAIAWDMSYYGVIEVEGIKEEIVKLLTGVTFGKFAGDKFENGSRVAEVLVYQPESFPRGLIGPAEILWQPLTQDKSPHNDARRIWIRVHPSIFDQVFSTLKAVSGNTLAEENLSKRVQALQLRDLRGELESFEIMGPKSGEVLRRVLRLCKSEKGVKSKFFDVLGDPAEVPSRTIVGLNVHDPRLHFPPPRIGEHEESLSNDGVLRSSDTLPSPELAQSVLWDPAARELASEVMYTKYQLDARRHKLGMPGTRLHPTSSDNRIPLILFHRSTRPPSSPTPESFHGFTLLFPSSWAQYLLTSIAYTGTLIGGLNERKVQHREAGTPSFPEHFGQVCVAGEKWEKSKAEEAEKRWERKPPAKRVAFDKLGTSRPWIPDWSTLMGQGTTTLEEAALNGEPSTHPYLLPHPFTAHLEASLTPSKLLKNINTFRSQRGLSALPSVRQAKLFREAVLHVELNVVGRGSPGDMAVICGLTEEERKAWIGAYEGDGDEFGLAGEISELQRLGEVRAPEKNLIGYTSTGNISLSRGKGHALGMITLAGYLDLLKAANGEVKGSEWDGKALVCVRNRDGRIARLAEVRVAC</sequence>
<feature type="domain" description="POPLD" evidence="6">
    <location>
        <begin position="491"/>
        <end position="583"/>
    </location>
</feature>
<dbReference type="GO" id="GO:0000172">
    <property type="term" value="C:ribonuclease MRP complex"/>
    <property type="evidence" value="ECO:0007669"/>
    <property type="project" value="InterPro"/>
</dbReference>
<proteinExistence type="predicted"/>
<organism evidence="8 9">
    <name type="scientific">Cryptococcus neoformans Tu259-1</name>
    <dbReference type="NCBI Taxonomy" id="1230072"/>
    <lineage>
        <taxon>Eukaryota</taxon>
        <taxon>Fungi</taxon>
        <taxon>Dikarya</taxon>
        <taxon>Basidiomycota</taxon>
        <taxon>Agaricomycotina</taxon>
        <taxon>Tremellomycetes</taxon>
        <taxon>Tremellales</taxon>
        <taxon>Cryptococcaceae</taxon>
        <taxon>Cryptococcus</taxon>
        <taxon>Cryptococcus neoformans species complex</taxon>
    </lineage>
</organism>
<evidence type="ECO:0000256" key="4">
    <source>
        <dbReference type="SAM" id="MobiDB-lite"/>
    </source>
</evidence>
<dbReference type="InterPro" id="IPR055079">
    <property type="entry name" value="POP1_C"/>
</dbReference>
<evidence type="ECO:0000313" key="8">
    <source>
        <dbReference type="EMBL" id="OXG14822.1"/>
    </source>
</evidence>
<dbReference type="PANTHER" id="PTHR22731">
    <property type="entry name" value="RIBONUCLEASES P/MRP PROTEIN SUBUNIT POP1"/>
    <property type="match status" value="1"/>
</dbReference>
<evidence type="ECO:0000256" key="1">
    <source>
        <dbReference type="ARBA" id="ARBA00004123"/>
    </source>
</evidence>
<evidence type="ECO:0000256" key="2">
    <source>
        <dbReference type="ARBA" id="ARBA00022694"/>
    </source>
</evidence>
<evidence type="ECO:0000259" key="7">
    <source>
        <dbReference type="Pfam" id="PF22770"/>
    </source>
</evidence>
<evidence type="ECO:0000259" key="6">
    <source>
        <dbReference type="Pfam" id="PF08170"/>
    </source>
</evidence>
<dbReference type="GO" id="GO:0005655">
    <property type="term" value="C:nucleolar ribonuclease P complex"/>
    <property type="evidence" value="ECO:0007669"/>
    <property type="project" value="InterPro"/>
</dbReference>
<comment type="subcellular location">
    <subcellularLocation>
        <location evidence="1">Nucleus</location>
    </subcellularLocation>
</comment>
<accession>A0A854QDH9</accession>
<dbReference type="GO" id="GO:0001682">
    <property type="term" value="P:tRNA 5'-leader removal"/>
    <property type="evidence" value="ECO:0007669"/>
    <property type="project" value="InterPro"/>
</dbReference>
<evidence type="ECO:0000313" key="9">
    <source>
        <dbReference type="Proteomes" id="UP000199727"/>
    </source>
</evidence>
<dbReference type="AlphaFoldDB" id="A0A854QDH9"/>
<dbReference type="Proteomes" id="UP000199727">
    <property type="component" value="Unassembled WGS sequence"/>
</dbReference>
<feature type="domain" description="POP1 C-terminal" evidence="7">
    <location>
        <begin position="714"/>
        <end position="785"/>
    </location>
</feature>
<dbReference type="EMBL" id="AMKT01000073">
    <property type="protein sequence ID" value="OXG14822.1"/>
    <property type="molecule type" value="Genomic_DNA"/>
</dbReference>
<dbReference type="Pfam" id="PF08170">
    <property type="entry name" value="POPLD"/>
    <property type="match status" value="1"/>
</dbReference>
<keyword evidence="2" id="KW-0819">tRNA processing</keyword>
<name>A0A854QDH9_CRYNE</name>
<evidence type="ECO:0000259" key="5">
    <source>
        <dbReference type="Pfam" id="PF06978"/>
    </source>
</evidence>
<protein>
    <submittedName>
        <fullName evidence="8">Ribonuclease P/MRP protein subunit POP1</fullName>
    </submittedName>
</protein>
<feature type="region of interest" description="Disordered" evidence="4">
    <location>
        <begin position="1"/>
        <end position="21"/>
    </location>
</feature>
<dbReference type="InterPro" id="IPR009723">
    <property type="entry name" value="Pop1_N"/>
</dbReference>
<gene>
    <name evidence="8" type="ORF">C361_05521</name>
</gene>
<reference evidence="8 9" key="1">
    <citation type="submission" date="2017-06" db="EMBL/GenBank/DDBJ databases">
        <title>Global population genomics of the pathogenic fungus Cryptococcus neoformans var. grubii.</title>
        <authorList>
            <person name="Cuomo C."/>
            <person name="Litvintseva A."/>
            <person name="Chen Y."/>
            <person name="Young S."/>
            <person name="Zeng Q."/>
            <person name="Chapman S."/>
            <person name="Gujja S."/>
            <person name="Saif S."/>
            <person name="Birren B."/>
        </authorList>
    </citation>
    <scope>NUCLEOTIDE SEQUENCE [LARGE SCALE GENOMIC DNA]</scope>
    <source>
        <strain evidence="8 9">Tu259-1</strain>
    </source>
</reference>
<evidence type="ECO:0000256" key="3">
    <source>
        <dbReference type="ARBA" id="ARBA00023242"/>
    </source>
</evidence>
<dbReference type="InterPro" id="IPR039182">
    <property type="entry name" value="Pop1"/>
</dbReference>
<feature type="domain" description="Pop1 N-terminal" evidence="5">
    <location>
        <begin position="144"/>
        <end position="223"/>
    </location>
</feature>
<dbReference type="Pfam" id="PF22770">
    <property type="entry name" value="POP1_C"/>
    <property type="match status" value="1"/>
</dbReference>
<dbReference type="SUPFAM" id="SSF103025">
    <property type="entry name" value="Folate-binding domain"/>
    <property type="match status" value="1"/>
</dbReference>
<dbReference type="InterPro" id="IPR012590">
    <property type="entry name" value="POPLD_dom"/>
</dbReference>
<keyword evidence="3" id="KW-0539">Nucleus</keyword>
<dbReference type="Pfam" id="PF06978">
    <property type="entry name" value="POP1_N"/>
    <property type="match status" value="1"/>
</dbReference>
<comment type="caution">
    <text evidence="8">The sequence shown here is derived from an EMBL/GenBank/DDBJ whole genome shotgun (WGS) entry which is preliminary data.</text>
</comment>
<dbReference type="OrthoDB" id="442863at2759"/>